<gene>
    <name evidence="2" type="ORF">RM590_02615</name>
</gene>
<evidence type="ECO:0000313" key="3">
    <source>
        <dbReference type="Proteomes" id="UP001183246"/>
    </source>
</evidence>
<evidence type="ECO:0000313" key="2">
    <source>
        <dbReference type="EMBL" id="MDT0341541.1"/>
    </source>
</evidence>
<feature type="region of interest" description="Disordered" evidence="1">
    <location>
        <begin position="18"/>
        <end position="62"/>
    </location>
</feature>
<dbReference type="EMBL" id="JAVREL010000001">
    <property type="protein sequence ID" value="MDT0341541.1"/>
    <property type="molecule type" value="Genomic_DNA"/>
</dbReference>
<comment type="caution">
    <text evidence="2">The sequence shown here is derived from an EMBL/GenBank/DDBJ whole genome shotgun (WGS) entry which is preliminary data.</text>
</comment>
<accession>A0ABU2MIW1</accession>
<name>A0ABU2MIW1_9ACTN</name>
<proteinExistence type="predicted"/>
<feature type="compositionally biased region" description="Basic and acidic residues" evidence="1">
    <location>
        <begin position="96"/>
        <end position="110"/>
    </location>
</feature>
<dbReference type="InterPro" id="IPR015943">
    <property type="entry name" value="WD40/YVTN_repeat-like_dom_sf"/>
</dbReference>
<evidence type="ECO:0000256" key="1">
    <source>
        <dbReference type="SAM" id="MobiDB-lite"/>
    </source>
</evidence>
<dbReference type="InterPro" id="IPR011047">
    <property type="entry name" value="Quinoprotein_ADH-like_sf"/>
</dbReference>
<keyword evidence="3" id="KW-1185">Reference proteome</keyword>
<sequence length="428" mass="44360">MRVRNGWPVALLAGTLVLGGCGGDGGSGREDSADERPAEESPEPAGPPTEFATEPAARIDTGPITHPPLVVHGERAWVADEAGLNLVDLTTGRATARVDTEEPARYEPWRAEGATTPEEEAAAAEQAAATRRVVAPLLAELDGEPAVLAAIPVGDDSAPELELVAAHAETGDVLARVPFTPAFWREEAPDGQVSARVVSVHEGLVAIQPADGNQLAGAVVVDLARREVAWESDDFALMAGHGDTLAGVASRDDGSATVGVALADGREVWSDPIAGAPSLQPMGRLFRIQESEDPAGPRLVETATGEPVITADDGLAKDMTCTPPDPEITAVVCDNEESGALAFDLESGEVLWRQPAGEAGRDGTWSGEVTASYRDRIYLDRDGRPVVLDARSGEVVAADSGVAPQVVAPGAALIAAGDHVDIHPARTD</sequence>
<dbReference type="Gene3D" id="2.130.10.10">
    <property type="entry name" value="YVTN repeat-like/Quinoprotein amine dehydrogenase"/>
    <property type="match status" value="2"/>
</dbReference>
<feature type="region of interest" description="Disordered" evidence="1">
    <location>
        <begin position="95"/>
        <end position="122"/>
    </location>
</feature>
<dbReference type="SUPFAM" id="SSF50998">
    <property type="entry name" value="Quinoprotein alcohol dehydrogenase-like"/>
    <property type="match status" value="1"/>
</dbReference>
<dbReference type="RefSeq" id="WP_311702669.1">
    <property type="nucleotide sequence ID" value="NZ_JAVREL010000001.1"/>
</dbReference>
<reference evidence="3" key="1">
    <citation type="submission" date="2023-07" db="EMBL/GenBank/DDBJ databases">
        <title>30 novel species of actinomycetes from the DSMZ collection.</title>
        <authorList>
            <person name="Nouioui I."/>
        </authorList>
    </citation>
    <scope>NUCLEOTIDE SEQUENCE [LARGE SCALE GENOMIC DNA]</scope>
    <source>
        <strain evidence="3">DSM 44938</strain>
    </source>
</reference>
<organism evidence="2 3">
    <name type="scientific">Streptomyces litchfieldiae</name>
    <dbReference type="NCBI Taxonomy" id="3075543"/>
    <lineage>
        <taxon>Bacteria</taxon>
        <taxon>Bacillati</taxon>
        <taxon>Actinomycetota</taxon>
        <taxon>Actinomycetes</taxon>
        <taxon>Kitasatosporales</taxon>
        <taxon>Streptomycetaceae</taxon>
        <taxon>Streptomyces</taxon>
    </lineage>
</organism>
<evidence type="ECO:0008006" key="4">
    <source>
        <dbReference type="Google" id="ProtNLM"/>
    </source>
</evidence>
<dbReference type="Proteomes" id="UP001183246">
    <property type="component" value="Unassembled WGS sequence"/>
</dbReference>
<dbReference type="PROSITE" id="PS51257">
    <property type="entry name" value="PROKAR_LIPOPROTEIN"/>
    <property type="match status" value="1"/>
</dbReference>
<protein>
    <recommendedName>
        <fullName evidence="4">Pyrroloquinoline-quinone binding quinoprotein</fullName>
    </recommendedName>
</protein>
<feature type="compositionally biased region" description="Basic and acidic residues" evidence="1">
    <location>
        <begin position="27"/>
        <end position="39"/>
    </location>
</feature>